<proteinExistence type="predicted"/>
<sequence length="21" mass="2427">MRLSFAELLNSVSIRDVIYSL</sequence>
<organism evidence="1">
    <name type="scientific">Rhizophora mucronata</name>
    <name type="common">Asiatic mangrove</name>
    <dbReference type="NCBI Taxonomy" id="61149"/>
    <lineage>
        <taxon>Eukaryota</taxon>
        <taxon>Viridiplantae</taxon>
        <taxon>Streptophyta</taxon>
        <taxon>Embryophyta</taxon>
        <taxon>Tracheophyta</taxon>
        <taxon>Spermatophyta</taxon>
        <taxon>Magnoliopsida</taxon>
        <taxon>eudicotyledons</taxon>
        <taxon>Gunneridae</taxon>
        <taxon>Pentapetalae</taxon>
        <taxon>rosids</taxon>
        <taxon>fabids</taxon>
        <taxon>Malpighiales</taxon>
        <taxon>Rhizophoraceae</taxon>
        <taxon>Rhizophora</taxon>
    </lineage>
</organism>
<dbReference type="AlphaFoldDB" id="A0A2P2NA68"/>
<evidence type="ECO:0000313" key="1">
    <source>
        <dbReference type="EMBL" id="MBX39373.1"/>
    </source>
</evidence>
<accession>A0A2P2NA68</accession>
<name>A0A2P2NA68_RHIMU</name>
<dbReference type="EMBL" id="GGEC01058889">
    <property type="protein sequence ID" value="MBX39373.1"/>
    <property type="molecule type" value="Transcribed_RNA"/>
</dbReference>
<reference evidence="1" key="1">
    <citation type="submission" date="2018-02" db="EMBL/GenBank/DDBJ databases">
        <title>Rhizophora mucronata_Transcriptome.</title>
        <authorList>
            <person name="Meera S.P."/>
            <person name="Sreeshan A."/>
            <person name="Augustine A."/>
        </authorList>
    </citation>
    <scope>NUCLEOTIDE SEQUENCE</scope>
    <source>
        <tissue evidence="1">Leaf</tissue>
    </source>
</reference>
<protein>
    <submittedName>
        <fullName evidence="1">Uncharacterized protein</fullName>
    </submittedName>
</protein>